<keyword evidence="7" id="KW-1185">Reference proteome</keyword>
<evidence type="ECO:0000256" key="1">
    <source>
        <dbReference type="ARBA" id="ARBA00005695"/>
    </source>
</evidence>
<evidence type="ECO:0000256" key="4">
    <source>
        <dbReference type="SAM" id="SignalP"/>
    </source>
</evidence>
<proteinExistence type="inferred from homology"/>
<feature type="chain" id="PRO_5045537813" evidence="4">
    <location>
        <begin position="38"/>
        <end position="179"/>
    </location>
</feature>
<dbReference type="InterPro" id="IPR039424">
    <property type="entry name" value="SBP_5"/>
</dbReference>
<feature type="non-terminal residue" evidence="6">
    <location>
        <position position="179"/>
    </location>
</feature>
<evidence type="ECO:0000256" key="3">
    <source>
        <dbReference type="ARBA" id="ARBA00022729"/>
    </source>
</evidence>
<accession>A0ABW7E2E6</accession>
<dbReference type="Proteomes" id="UP001605990">
    <property type="component" value="Unassembled WGS sequence"/>
</dbReference>
<evidence type="ECO:0000256" key="2">
    <source>
        <dbReference type="ARBA" id="ARBA00022448"/>
    </source>
</evidence>
<organism evidence="6 7">
    <name type="scientific">Streptomyces rochei</name>
    <name type="common">Streptomyces parvullus</name>
    <dbReference type="NCBI Taxonomy" id="1928"/>
    <lineage>
        <taxon>Bacteria</taxon>
        <taxon>Bacillati</taxon>
        <taxon>Actinomycetota</taxon>
        <taxon>Actinomycetes</taxon>
        <taxon>Kitasatosporales</taxon>
        <taxon>Streptomycetaceae</taxon>
        <taxon>Streptomyces</taxon>
        <taxon>Streptomyces rochei group</taxon>
    </lineage>
</organism>
<evidence type="ECO:0000313" key="7">
    <source>
        <dbReference type="Proteomes" id="UP001605990"/>
    </source>
</evidence>
<feature type="domain" description="Solute-binding protein family 5" evidence="5">
    <location>
        <begin position="108"/>
        <end position="165"/>
    </location>
</feature>
<dbReference type="PROSITE" id="PS51257">
    <property type="entry name" value="PROKAR_LIPOPROTEIN"/>
    <property type="match status" value="1"/>
</dbReference>
<comment type="caution">
    <text evidence="6">The sequence shown here is derived from an EMBL/GenBank/DDBJ whole genome shotgun (WGS) entry which is preliminary data.</text>
</comment>
<dbReference type="RefSeq" id="WP_394394272.1">
    <property type="nucleotide sequence ID" value="NZ_JBIENY010000249.1"/>
</dbReference>
<evidence type="ECO:0000313" key="6">
    <source>
        <dbReference type="EMBL" id="MFG6296999.1"/>
    </source>
</evidence>
<evidence type="ECO:0000259" key="5">
    <source>
        <dbReference type="Pfam" id="PF00496"/>
    </source>
</evidence>
<dbReference type="EMBL" id="JBIENY010000249">
    <property type="protein sequence ID" value="MFG6296999.1"/>
    <property type="molecule type" value="Genomic_DNA"/>
</dbReference>
<gene>
    <name evidence="6" type="ORF">ACGU38_16765</name>
</gene>
<dbReference type="PANTHER" id="PTHR30290:SF9">
    <property type="entry name" value="OLIGOPEPTIDE-BINDING PROTEIN APPA"/>
    <property type="match status" value="1"/>
</dbReference>
<dbReference type="PANTHER" id="PTHR30290">
    <property type="entry name" value="PERIPLASMIC BINDING COMPONENT OF ABC TRANSPORTER"/>
    <property type="match status" value="1"/>
</dbReference>
<dbReference type="Pfam" id="PF00496">
    <property type="entry name" value="SBP_bac_5"/>
    <property type="match status" value="1"/>
</dbReference>
<name>A0ABW7E2E6_STRRO</name>
<sequence length="179" mass="18864">MPPLTRRNARDDARARTTVTAALVAAAALTAAGCSGADRPATGAAPADAASLKLTPTTPAARGPVDRVDWLLEDEPDSLDLDTQGSSAGRVVLTNVCERLYRLQPDMTVKPLLAEQAANPDDKTLVLTLRDGVTFHDGSPLTADDVLWSLKRHADPDMEQSDEFGNVASMTKTGAAEIT</sequence>
<dbReference type="SUPFAM" id="SSF53850">
    <property type="entry name" value="Periplasmic binding protein-like II"/>
    <property type="match status" value="1"/>
</dbReference>
<protein>
    <submittedName>
        <fullName evidence="6">ABC transporter substrate-binding protein</fullName>
    </submittedName>
</protein>
<reference evidence="6 7" key="1">
    <citation type="submission" date="2024-10" db="EMBL/GenBank/DDBJ databases">
        <title>Draft genome assembly of a novel steroid transforming actinomycete isolated from African clawed frog Xenopus laevis.</title>
        <authorList>
            <person name="Bragin E."/>
            <person name="Kollerov V."/>
            <person name="Donova M.V."/>
        </authorList>
    </citation>
    <scope>NUCLEOTIDE SEQUENCE [LARGE SCALE GENOMIC DNA]</scope>
    <source>
        <strain evidence="6 7">MTOC-St3</strain>
    </source>
</reference>
<keyword evidence="2" id="KW-0813">Transport</keyword>
<feature type="signal peptide" evidence="4">
    <location>
        <begin position="1"/>
        <end position="37"/>
    </location>
</feature>
<dbReference type="Gene3D" id="3.40.190.10">
    <property type="entry name" value="Periplasmic binding protein-like II"/>
    <property type="match status" value="1"/>
</dbReference>
<dbReference type="InterPro" id="IPR000914">
    <property type="entry name" value="SBP_5_dom"/>
</dbReference>
<comment type="similarity">
    <text evidence="1">Belongs to the bacterial solute-binding protein 5 family.</text>
</comment>
<keyword evidence="3 4" id="KW-0732">Signal</keyword>